<dbReference type="PANTHER" id="PTHR34069">
    <property type="entry name" value="3-OXOACYL-[ACYL-CARRIER-PROTEIN] SYNTHASE 3"/>
    <property type="match status" value="1"/>
</dbReference>
<dbReference type="GO" id="GO:0003985">
    <property type="term" value="F:acetyl-CoA C-acetyltransferase activity"/>
    <property type="evidence" value="ECO:0007669"/>
    <property type="project" value="UniProtKB-UniRule"/>
</dbReference>
<gene>
    <name evidence="6" type="ORF">OXIME_001473</name>
</gene>
<evidence type="ECO:0000256" key="3">
    <source>
        <dbReference type="ARBA" id="ARBA00023315"/>
    </source>
</evidence>
<dbReference type="GO" id="GO:0044550">
    <property type="term" value="P:secondary metabolite biosynthetic process"/>
    <property type="evidence" value="ECO:0007669"/>
    <property type="project" value="TreeGrafter"/>
</dbReference>
<dbReference type="NCBIfam" id="TIGR00748">
    <property type="entry name" value="HMG_CoA_syn_Arc"/>
    <property type="match status" value="1"/>
</dbReference>
<evidence type="ECO:0000313" key="6">
    <source>
        <dbReference type="EMBL" id="WYY00887.1"/>
    </source>
</evidence>
<sequence length="351" mass="38161">MSGIVSYGSYIPRFRIKPEEIARIWGEDAENIKNGIYVLSKSVPAPDEDVATISVEAARNSLRRCKVEPENVGAIFVGSESHPYAVKPTATIVAAAIGVSFNLFSADYEFACKAGTAAMQNVKAMVDAGFIKYGMAIGADTSQGAPGDVLEYTASAGGTSMLLGKENVIAEINSTLSVTSDTPDFWRREGQPYPSHGERFTGEPAYFRHVVSASKEMMERQGTKPKDYKYAVFHQPNGKFPTRAAKLLGFTEEQYKDGLLTPFIGNTYSASMMTGLSAILDLANPGDRILAVSFGSGAGSDAFDITVTEHIENLERKAAPTIKEMISRVKWLDYGLYAKFKRKIIVGEDIE</sequence>
<feature type="binding site" evidence="4">
    <location>
        <position position="199"/>
    </location>
    <ligand>
        <name>CoA</name>
        <dbReference type="ChEBI" id="CHEBI:57287"/>
        <note>ligand shared with acetoacetyl-CoA thiolase</note>
    </ligand>
</feature>
<proteinExistence type="inferred from homology"/>
<dbReference type="PANTHER" id="PTHR34069:SF2">
    <property type="entry name" value="BETA-KETOACYL-[ACYL-CARRIER-PROTEIN] SYNTHASE III"/>
    <property type="match status" value="1"/>
</dbReference>
<dbReference type="NCBIfam" id="NF003274">
    <property type="entry name" value="PRK04262.1"/>
    <property type="match status" value="1"/>
</dbReference>
<feature type="active site" description="Acyl-thioester intermediate" evidence="4">
    <location>
        <position position="112"/>
    </location>
</feature>
<evidence type="ECO:0000256" key="1">
    <source>
        <dbReference type="ARBA" id="ARBA00022679"/>
    </source>
</evidence>
<dbReference type="GO" id="GO:0019287">
    <property type="term" value="P:isopentenyl diphosphate biosynthetic process, mevalonate pathway"/>
    <property type="evidence" value="ECO:0007669"/>
    <property type="project" value="UniProtKB-UniRule"/>
</dbReference>
<comment type="function">
    <text evidence="4">Catalyzes the condensation of acetyl-CoA with acetoacetyl-CoA to form 3-hydroxy-3-methylglutaryl-CoA (HMG-CoA). Functions in the mevalonate (MVA) pathway leading to isopentenyl diphosphate (IPP), a key precursor for the biosynthesis of isoprenoid compounds that are building blocks of archaeal membrane lipids.</text>
</comment>
<dbReference type="EMBL" id="CP133772">
    <property type="protein sequence ID" value="WYY00887.1"/>
    <property type="molecule type" value="Genomic_DNA"/>
</dbReference>
<dbReference type="Pfam" id="PF08541">
    <property type="entry name" value="ACP_syn_III_C"/>
    <property type="match status" value="1"/>
</dbReference>
<feature type="active site" description="Proton donor/acceptor" evidence="4">
    <location>
        <position position="80"/>
    </location>
</feature>
<dbReference type="EC" id="2.3.3.10" evidence="4"/>
<feature type="binding site" evidence="4">
    <location>
        <position position="243"/>
    </location>
    <ligand>
        <name>(3S)-3-hydroxy-3-methylglutaryl-CoA</name>
        <dbReference type="ChEBI" id="CHEBI:43074"/>
    </ligand>
</feature>
<protein>
    <recommendedName>
        <fullName evidence="4">Hydroxymethylglutaryl-CoA synthase</fullName>
        <shortName evidence="4">HMG-CoA synthase</shortName>
        <shortName evidence="4">HMGCS</shortName>
        <ecNumber evidence="4">2.3.3.10</ecNumber>
    </recommendedName>
</protein>
<keyword evidence="3 4" id="KW-0012">Acyltransferase</keyword>
<evidence type="ECO:0000313" key="7">
    <source>
        <dbReference type="Proteomes" id="UP001451606"/>
    </source>
</evidence>
<feature type="binding site" evidence="4">
    <location>
        <position position="153"/>
    </location>
    <ligand>
        <name>(3S)-3-hydroxy-3-methylglutaryl-CoA</name>
        <dbReference type="ChEBI" id="CHEBI:43074"/>
    </ligand>
</feature>
<comment type="pathway">
    <text evidence="4">Metabolic intermediate biosynthesis; (R)-mevalonate biosynthesis; (R)-mevalonate from acetyl-CoA: step 2/3.</text>
</comment>
<dbReference type="KEGG" id="omr:OXIME_001473"/>
<keyword evidence="7" id="KW-1185">Reference proteome</keyword>
<evidence type="ECO:0000259" key="5">
    <source>
        <dbReference type="Pfam" id="PF08541"/>
    </source>
</evidence>
<dbReference type="Gene3D" id="3.40.47.10">
    <property type="match status" value="1"/>
</dbReference>
<dbReference type="InterPro" id="IPR016039">
    <property type="entry name" value="Thiolase-like"/>
</dbReference>
<evidence type="ECO:0000256" key="4">
    <source>
        <dbReference type="HAMAP-Rule" id="MF_01409"/>
    </source>
</evidence>
<feature type="binding site" evidence="4">
    <location>
        <position position="28"/>
    </location>
    <ligand>
        <name>(3S)-3-hydroxy-3-methylglutaryl-CoA</name>
        <dbReference type="ChEBI" id="CHEBI:43074"/>
    </ligand>
</feature>
<organism evidence="6 7">
    <name type="scientific">Oxyplasma meridianum</name>
    <dbReference type="NCBI Taxonomy" id="3073602"/>
    <lineage>
        <taxon>Archaea</taxon>
        <taxon>Methanobacteriati</taxon>
        <taxon>Thermoplasmatota</taxon>
        <taxon>Thermoplasmata</taxon>
        <taxon>Thermoplasmatales</taxon>
        <taxon>Thermoplasmataceae</taxon>
        <taxon>Oxyplasma</taxon>
    </lineage>
</organism>
<feature type="binding site" evidence="4">
    <location>
        <position position="296"/>
    </location>
    <ligand>
        <name>(3S)-3-hydroxy-3-methylglutaryl-CoA</name>
        <dbReference type="ChEBI" id="CHEBI:43074"/>
    </ligand>
</feature>
<dbReference type="InterPro" id="IPR013747">
    <property type="entry name" value="ACP_syn_III_C"/>
</dbReference>
<feature type="binding site" evidence="4">
    <location>
        <position position="112"/>
    </location>
    <ligand>
        <name>(3S)-3-hydroxy-3-methylglutaryl-CoA</name>
        <dbReference type="ChEBI" id="CHEBI:43074"/>
    </ligand>
</feature>
<feature type="active site" description="Proton donor/acceptor" evidence="4">
    <location>
        <position position="234"/>
    </location>
</feature>
<dbReference type="GO" id="GO:0004421">
    <property type="term" value="F:hydroxymethylglutaryl-CoA synthase activity"/>
    <property type="evidence" value="ECO:0007669"/>
    <property type="project" value="UniProtKB-EC"/>
</dbReference>
<dbReference type="Proteomes" id="UP001451606">
    <property type="component" value="Chromosome"/>
</dbReference>
<feature type="binding site" evidence="4">
    <location>
        <position position="266"/>
    </location>
    <ligand>
        <name>(3S)-3-hydroxy-3-methylglutaryl-CoA</name>
        <dbReference type="ChEBI" id="CHEBI:43074"/>
    </ligand>
</feature>
<keyword evidence="1 4" id="KW-0808">Transferase</keyword>
<comment type="similarity">
    <text evidence="4">Belongs to the thiolase-like superfamily. Archaeal HMG-CoA synthase family.</text>
</comment>
<feature type="binding site" evidence="4">
    <location>
        <position position="234"/>
    </location>
    <ligand>
        <name>(3S)-3-hydroxy-3-methylglutaryl-CoA</name>
        <dbReference type="ChEBI" id="CHEBI:43074"/>
    </ligand>
</feature>
<keyword evidence="2 4" id="KW-0414">Isoprene biosynthesis</keyword>
<reference evidence="6 7" key="1">
    <citation type="submission" date="2023-09" db="EMBL/GenBank/DDBJ databases">
        <authorList>
            <person name="Golyshina O.V."/>
            <person name="Lunev E.A."/>
            <person name="Bargiela R."/>
            <person name="Gaines M.C."/>
            <person name="Daum B."/>
            <person name="Bale N.J."/>
            <person name="Koenen M."/>
            <person name="Sinninghe Damst J.S."/>
            <person name="Yakimov M."/>
            <person name="Golyshin P.N."/>
        </authorList>
    </citation>
    <scope>NUCLEOTIDE SEQUENCE [LARGE SCALE GENOMIC DNA]</scope>
    <source>
        <strain evidence="6 7">M1</strain>
    </source>
</reference>
<feature type="binding site" evidence="4">
    <location>
        <position position="29"/>
    </location>
    <ligand>
        <name>(3S)-3-hydroxy-3-methylglutaryl-CoA</name>
        <dbReference type="ChEBI" id="CHEBI:43074"/>
    </ligand>
</feature>
<feature type="binding site" evidence="4">
    <location>
        <position position="201"/>
    </location>
    <ligand>
        <name>(3S)-3-hydroxy-3-methylglutaryl-CoA</name>
        <dbReference type="ChEBI" id="CHEBI:43074"/>
    </ligand>
</feature>
<comment type="catalytic activity">
    <reaction evidence="4">
        <text>acetoacetyl-CoA + acetyl-CoA + H2O = (3S)-3-hydroxy-3-methylglutaryl-CoA + CoA + H(+)</text>
        <dbReference type="Rhea" id="RHEA:10188"/>
        <dbReference type="ChEBI" id="CHEBI:15377"/>
        <dbReference type="ChEBI" id="CHEBI:15378"/>
        <dbReference type="ChEBI" id="CHEBI:43074"/>
        <dbReference type="ChEBI" id="CHEBI:57286"/>
        <dbReference type="ChEBI" id="CHEBI:57287"/>
        <dbReference type="ChEBI" id="CHEBI:57288"/>
        <dbReference type="EC" id="2.3.3.10"/>
    </reaction>
</comment>
<evidence type="ECO:0000256" key="2">
    <source>
        <dbReference type="ARBA" id="ARBA00023229"/>
    </source>
</evidence>
<feature type="binding site" evidence="4">
    <location>
        <position position="239"/>
    </location>
    <ligand>
        <name>CoA</name>
        <dbReference type="ChEBI" id="CHEBI:57287"/>
        <note>ligand shared with acetoacetyl-CoA thiolase</note>
    </ligand>
</feature>
<dbReference type="RefSeq" id="WP_393971214.1">
    <property type="nucleotide sequence ID" value="NZ_CP133772.1"/>
</dbReference>
<comment type="subunit">
    <text evidence="4">Interacts with acetoacetyl-CoA thiolase that catalyzes the precedent step in the pathway and with a DUF35 protein. The acetoacetyl-CoA thiolase/HMG-CoA synthase complex channels the intermediate via a fused CoA-binding site, which allows for efficient coupling of the endergonic thiolase reaction with the exergonic HMGCS reaction.</text>
</comment>
<dbReference type="HAMAP" id="MF_01409">
    <property type="entry name" value="HMG_CoA_synth_arch"/>
    <property type="match status" value="1"/>
</dbReference>
<name>A0AAX4NJ38_9ARCH</name>
<dbReference type="AlphaFoldDB" id="A0AAX4NJ38"/>
<dbReference type="GeneID" id="95968211"/>
<dbReference type="SUPFAM" id="SSF53901">
    <property type="entry name" value="Thiolase-like"/>
    <property type="match status" value="2"/>
</dbReference>
<dbReference type="CDD" id="cd00827">
    <property type="entry name" value="init_cond_enzymes"/>
    <property type="match status" value="1"/>
</dbReference>
<accession>A0AAX4NJ38</accession>
<feature type="domain" description="Beta-ketoacyl-[acyl-carrier-protein] synthase III C-terminal" evidence="5">
    <location>
        <begin position="218"/>
        <end position="298"/>
    </location>
</feature>
<dbReference type="InterPro" id="IPR004656">
    <property type="entry name" value="HMG_CoA_Synthase"/>
</dbReference>